<organism evidence="1 2">
    <name type="scientific">Corchorus capsularis</name>
    <name type="common">Jute</name>
    <dbReference type="NCBI Taxonomy" id="210143"/>
    <lineage>
        <taxon>Eukaryota</taxon>
        <taxon>Viridiplantae</taxon>
        <taxon>Streptophyta</taxon>
        <taxon>Embryophyta</taxon>
        <taxon>Tracheophyta</taxon>
        <taxon>Spermatophyta</taxon>
        <taxon>Magnoliopsida</taxon>
        <taxon>eudicotyledons</taxon>
        <taxon>Gunneridae</taxon>
        <taxon>Pentapetalae</taxon>
        <taxon>rosids</taxon>
        <taxon>malvids</taxon>
        <taxon>Malvales</taxon>
        <taxon>Malvaceae</taxon>
        <taxon>Grewioideae</taxon>
        <taxon>Apeibeae</taxon>
        <taxon>Corchorus</taxon>
    </lineage>
</organism>
<protein>
    <submittedName>
        <fullName evidence="1">Peroxisome biogenesis factor 1</fullName>
    </submittedName>
</protein>
<dbReference type="OrthoDB" id="10541487at2759"/>
<keyword evidence="2" id="KW-1185">Reference proteome</keyword>
<proteinExistence type="predicted"/>
<evidence type="ECO:0000313" key="1">
    <source>
        <dbReference type="EMBL" id="OMO78315.1"/>
    </source>
</evidence>
<name>A0A1R3I6S8_COCAP</name>
<dbReference type="AlphaFoldDB" id="A0A1R3I6S8"/>
<evidence type="ECO:0000313" key="2">
    <source>
        <dbReference type="Proteomes" id="UP000188268"/>
    </source>
</evidence>
<dbReference type="Proteomes" id="UP000188268">
    <property type="component" value="Unassembled WGS sequence"/>
</dbReference>
<gene>
    <name evidence="1" type="ORF">CCACVL1_14493</name>
</gene>
<reference evidence="1 2" key="1">
    <citation type="submission" date="2013-09" db="EMBL/GenBank/DDBJ databases">
        <title>Corchorus capsularis genome sequencing.</title>
        <authorList>
            <person name="Alam M."/>
            <person name="Haque M.S."/>
            <person name="Islam M.S."/>
            <person name="Emdad E.M."/>
            <person name="Islam M.M."/>
            <person name="Ahmed B."/>
            <person name="Halim A."/>
            <person name="Hossen Q.M.M."/>
            <person name="Hossain M.Z."/>
            <person name="Ahmed R."/>
            <person name="Khan M.M."/>
            <person name="Islam R."/>
            <person name="Rashid M.M."/>
            <person name="Khan S.A."/>
            <person name="Rahman M.S."/>
            <person name="Alam M."/>
        </authorList>
    </citation>
    <scope>NUCLEOTIDE SEQUENCE [LARGE SCALE GENOMIC DNA]</scope>
    <source>
        <strain evidence="2">cv. CVL-1</strain>
        <tissue evidence="1">Whole seedling</tissue>
    </source>
</reference>
<comment type="caution">
    <text evidence="1">The sequence shown here is derived from an EMBL/GenBank/DDBJ whole genome shotgun (WGS) entry which is preliminary data.</text>
</comment>
<dbReference type="Gramene" id="OMO78315">
    <property type="protein sequence ID" value="OMO78315"/>
    <property type="gene ID" value="CCACVL1_14493"/>
</dbReference>
<sequence length="67" mass="7530">MAEELEIVLESQEEDVREATKFTVIGKILAMKSLNRRGVVGVLQSMWPKKEVIAIREMGDEPGASER</sequence>
<accession>A0A1R3I6S8</accession>
<dbReference type="EMBL" id="AWWV01010581">
    <property type="protein sequence ID" value="OMO78315.1"/>
    <property type="molecule type" value="Genomic_DNA"/>
</dbReference>